<dbReference type="InterPro" id="IPR030678">
    <property type="entry name" value="Peptide/Ni-bd"/>
</dbReference>
<dbReference type="InterPro" id="IPR000914">
    <property type="entry name" value="SBP_5_dom"/>
</dbReference>
<evidence type="ECO:0000256" key="1">
    <source>
        <dbReference type="ARBA" id="ARBA00004418"/>
    </source>
</evidence>
<keyword evidence="4 5" id="KW-0732">Signal</keyword>
<evidence type="ECO:0000313" key="8">
    <source>
        <dbReference type="Proteomes" id="UP000317496"/>
    </source>
</evidence>
<dbReference type="GO" id="GO:0030288">
    <property type="term" value="C:outer membrane-bounded periplasmic space"/>
    <property type="evidence" value="ECO:0007669"/>
    <property type="project" value="UniProtKB-ARBA"/>
</dbReference>
<evidence type="ECO:0000256" key="4">
    <source>
        <dbReference type="ARBA" id="ARBA00022729"/>
    </source>
</evidence>
<organism evidence="7 8">
    <name type="scientific">Ferrovibrio terrae</name>
    <dbReference type="NCBI Taxonomy" id="2594003"/>
    <lineage>
        <taxon>Bacteria</taxon>
        <taxon>Pseudomonadati</taxon>
        <taxon>Pseudomonadota</taxon>
        <taxon>Alphaproteobacteria</taxon>
        <taxon>Rhodospirillales</taxon>
        <taxon>Rhodospirillaceae</taxon>
        <taxon>Ferrovibrio</taxon>
    </lineage>
</organism>
<dbReference type="PANTHER" id="PTHR30290:SF9">
    <property type="entry name" value="OLIGOPEPTIDE-BINDING PROTEIN APPA"/>
    <property type="match status" value="1"/>
</dbReference>
<evidence type="ECO:0000256" key="2">
    <source>
        <dbReference type="ARBA" id="ARBA00005695"/>
    </source>
</evidence>
<dbReference type="PANTHER" id="PTHR30290">
    <property type="entry name" value="PERIPLASMIC BINDING COMPONENT OF ABC TRANSPORTER"/>
    <property type="match status" value="1"/>
</dbReference>
<dbReference type="OrthoDB" id="9803988at2"/>
<dbReference type="Gene3D" id="3.90.76.10">
    <property type="entry name" value="Dipeptide-binding Protein, Domain 1"/>
    <property type="match status" value="1"/>
</dbReference>
<proteinExistence type="inferred from homology"/>
<dbReference type="GO" id="GO:0043190">
    <property type="term" value="C:ATP-binding cassette (ABC) transporter complex"/>
    <property type="evidence" value="ECO:0007669"/>
    <property type="project" value="InterPro"/>
</dbReference>
<dbReference type="Pfam" id="PF00496">
    <property type="entry name" value="SBP_bac_5"/>
    <property type="match status" value="1"/>
</dbReference>
<dbReference type="GO" id="GO:0015833">
    <property type="term" value="P:peptide transport"/>
    <property type="evidence" value="ECO:0007669"/>
    <property type="project" value="TreeGrafter"/>
</dbReference>
<dbReference type="PIRSF" id="PIRSF002741">
    <property type="entry name" value="MppA"/>
    <property type="match status" value="1"/>
</dbReference>
<reference evidence="7 8" key="1">
    <citation type="submission" date="2019-07" db="EMBL/GenBank/DDBJ databases">
        <title>Genome sequencing for Ferrovibrio sp. K5.</title>
        <authorList>
            <person name="Park S.-J."/>
        </authorList>
    </citation>
    <scope>NUCLEOTIDE SEQUENCE [LARGE SCALE GENOMIC DNA]</scope>
    <source>
        <strain evidence="7 8">K5</strain>
    </source>
</reference>
<keyword evidence="3" id="KW-0813">Transport</keyword>
<evidence type="ECO:0000313" key="7">
    <source>
        <dbReference type="EMBL" id="QDO99312.1"/>
    </source>
</evidence>
<sequence length="526" mass="57335">MTMRWKTLTAAAVLSAGLMAGPVLAQELKIGVSTEPSALDPHYHNLGPNNQMAFTIFDTLILQDETQKLTPGLAESWKAINDTTWEFKLRKNVKFHDGSPFTAADVVFSMARPAKVPNSPSPFTLFTRSFSEVKVIDDFTLQFITKAPAPLLPTDLSRVAIMSSKAAKADVAEGMTTEALSKGEGLIGTGPYKFVEWTRGNRIVLAANPNYWGGKPNWERVIYRPMSNDAARVAALLSGDVDLIENPPPADLKKLRENPNVKISQAVSNRLIYIHLDSFSEPTTVGIPDANGKNPLKDVRVRKALSMAINREAITSRIMENLGQPTGDFLPSPMFGTRKDAKPEVANPDAAKKLLADAGYPNGFSITLGTPNNRYINDAEVAQAVASQWTRIGVKTKVEATTATVFFKNRDSFAYSAYLAGWGAGTGEMSDPLRSLVATPIRDKGFGGTNKGRYSNPQLDAIIEQALGTVDNAKREALLQQGSKMAMDDQALIPLHIEVTPWATRKGLSYKARADQYTYANGVTRD</sequence>
<gene>
    <name evidence="7" type="ORF">FNB15_19420</name>
</gene>
<dbReference type="CDD" id="cd08498">
    <property type="entry name" value="PBP2_NikA_DppA_OppA_like_2"/>
    <property type="match status" value="1"/>
</dbReference>
<feature type="domain" description="Solute-binding protein family 5" evidence="6">
    <location>
        <begin position="68"/>
        <end position="437"/>
    </location>
</feature>
<evidence type="ECO:0000256" key="3">
    <source>
        <dbReference type="ARBA" id="ARBA00022448"/>
    </source>
</evidence>
<dbReference type="SUPFAM" id="SSF53850">
    <property type="entry name" value="Periplasmic binding protein-like II"/>
    <property type="match status" value="1"/>
</dbReference>
<comment type="subcellular location">
    <subcellularLocation>
        <location evidence="1">Periplasm</location>
    </subcellularLocation>
</comment>
<accession>A0A516H6D5</accession>
<protein>
    <submittedName>
        <fullName evidence="7">ABC transporter substrate-binding protein</fullName>
    </submittedName>
</protein>
<dbReference type="Gene3D" id="3.10.105.10">
    <property type="entry name" value="Dipeptide-binding Protein, Domain 3"/>
    <property type="match status" value="1"/>
</dbReference>
<dbReference type="AlphaFoldDB" id="A0A516H6D5"/>
<name>A0A516H6D5_9PROT</name>
<comment type="similarity">
    <text evidence="2">Belongs to the bacterial solute-binding protein 5 family.</text>
</comment>
<keyword evidence="8" id="KW-1185">Reference proteome</keyword>
<dbReference type="RefSeq" id="WP_144258308.1">
    <property type="nucleotide sequence ID" value="NZ_CP041636.1"/>
</dbReference>
<evidence type="ECO:0000256" key="5">
    <source>
        <dbReference type="SAM" id="SignalP"/>
    </source>
</evidence>
<evidence type="ECO:0000259" key="6">
    <source>
        <dbReference type="Pfam" id="PF00496"/>
    </source>
</evidence>
<dbReference type="EMBL" id="CP041636">
    <property type="protein sequence ID" value="QDO99312.1"/>
    <property type="molecule type" value="Genomic_DNA"/>
</dbReference>
<dbReference type="PROSITE" id="PS01040">
    <property type="entry name" value="SBP_BACTERIAL_5"/>
    <property type="match status" value="1"/>
</dbReference>
<dbReference type="Gene3D" id="3.40.190.10">
    <property type="entry name" value="Periplasmic binding protein-like II"/>
    <property type="match status" value="1"/>
</dbReference>
<dbReference type="Proteomes" id="UP000317496">
    <property type="component" value="Chromosome"/>
</dbReference>
<dbReference type="InterPro" id="IPR023765">
    <property type="entry name" value="SBP_5_CS"/>
</dbReference>
<dbReference type="InterPro" id="IPR039424">
    <property type="entry name" value="SBP_5"/>
</dbReference>
<dbReference type="KEGG" id="fer:FNB15_19420"/>
<feature type="chain" id="PRO_5021719927" evidence="5">
    <location>
        <begin position="26"/>
        <end position="526"/>
    </location>
</feature>
<dbReference type="GO" id="GO:1904680">
    <property type="term" value="F:peptide transmembrane transporter activity"/>
    <property type="evidence" value="ECO:0007669"/>
    <property type="project" value="TreeGrafter"/>
</dbReference>
<feature type="signal peptide" evidence="5">
    <location>
        <begin position="1"/>
        <end position="25"/>
    </location>
</feature>